<organism evidence="1 2">
    <name type="scientific">Cryobacterium lyxosi</name>
    <dbReference type="NCBI Taxonomy" id="1259228"/>
    <lineage>
        <taxon>Bacteria</taxon>
        <taxon>Bacillati</taxon>
        <taxon>Actinomycetota</taxon>
        <taxon>Actinomycetes</taxon>
        <taxon>Micrococcales</taxon>
        <taxon>Microbacteriaceae</taxon>
        <taxon>Cryobacterium</taxon>
    </lineage>
</organism>
<reference evidence="1 2" key="1">
    <citation type="submission" date="2019-03" db="EMBL/GenBank/DDBJ databases">
        <title>Genomics of glacier-inhabiting Cryobacterium strains.</title>
        <authorList>
            <person name="Liu Q."/>
            <person name="Xin Y.-H."/>
        </authorList>
    </citation>
    <scope>NUCLEOTIDE SEQUENCE [LARGE SCALE GENOMIC DNA]</scope>
    <source>
        <strain evidence="1 2">TMT1-1</strain>
    </source>
</reference>
<proteinExistence type="predicted"/>
<comment type="caution">
    <text evidence="1">The sequence shown here is derived from an EMBL/GenBank/DDBJ whole genome shotgun (WGS) entry which is preliminary data.</text>
</comment>
<keyword evidence="2" id="KW-1185">Reference proteome</keyword>
<dbReference type="AlphaFoldDB" id="A0A4R8ZFY7"/>
<protein>
    <submittedName>
        <fullName evidence="1">Uncharacterized protein</fullName>
    </submittedName>
</protein>
<dbReference type="Proteomes" id="UP000298424">
    <property type="component" value="Unassembled WGS sequence"/>
</dbReference>
<gene>
    <name evidence="1" type="ORF">E3T27_09615</name>
</gene>
<accession>A0A4R8ZFY7</accession>
<dbReference type="RefSeq" id="WP_134572376.1">
    <property type="nucleotide sequence ID" value="NZ_SOGT01000011.1"/>
</dbReference>
<dbReference type="EMBL" id="SOGT01000011">
    <property type="protein sequence ID" value="TFD26031.1"/>
    <property type="molecule type" value="Genomic_DNA"/>
</dbReference>
<sequence length="86" mass="9458">MSWVGSDALPQPIVEWLLPAVAAGVFERIRDVRLDRAVSARPAIAQYFSPSGGNGPAQFGDARRQRPMLGKIARDALALTERRTQR</sequence>
<evidence type="ECO:0000313" key="1">
    <source>
        <dbReference type="EMBL" id="TFD26031.1"/>
    </source>
</evidence>
<evidence type="ECO:0000313" key="2">
    <source>
        <dbReference type="Proteomes" id="UP000298424"/>
    </source>
</evidence>
<name>A0A4R8ZFY7_9MICO</name>